<gene>
    <name evidence="7" type="primary">cbiE</name>
    <name evidence="7" type="ORF">ICT70_04135</name>
</gene>
<keyword evidence="2" id="KW-0169">Cobalamin biosynthesis</keyword>
<dbReference type="InterPro" id="IPR000878">
    <property type="entry name" value="4pyrrol_Mease"/>
</dbReference>
<dbReference type="NCBIfam" id="TIGR02467">
    <property type="entry name" value="CbiE"/>
    <property type="match status" value="1"/>
</dbReference>
<dbReference type="CDD" id="cd11644">
    <property type="entry name" value="Precorrin-6Y-MT"/>
    <property type="match status" value="1"/>
</dbReference>
<feature type="domain" description="Tetrapyrrole methylase" evidence="6">
    <location>
        <begin position="7"/>
        <end position="187"/>
    </location>
</feature>
<dbReference type="PANTHER" id="PTHR43182">
    <property type="entry name" value="COBALT-PRECORRIN-6B C(15)-METHYLTRANSFERASE (DECARBOXYLATING)"/>
    <property type="match status" value="1"/>
</dbReference>
<dbReference type="GO" id="GO:0008276">
    <property type="term" value="F:protein methyltransferase activity"/>
    <property type="evidence" value="ECO:0007669"/>
    <property type="project" value="InterPro"/>
</dbReference>
<evidence type="ECO:0000256" key="1">
    <source>
        <dbReference type="ARBA" id="ARBA00004953"/>
    </source>
</evidence>
<dbReference type="AlphaFoldDB" id="A0A8J6UGJ2"/>
<dbReference type="Pfam" id="PF00590">
    <property type="entry name" value="TP_methylase"/>
    <property type="match status" value="1"/>
</dbReference>
<evidence type="ECO:0000259" key="6">
    <source>
        <dbReference type="Pfam" id="PF00590"/>
    </source>
</evidence>
<dbReference type="UniPathway" id="UPA00148"/>
<evidence type="ECO:0000256" key="5">
    <source>
        <dbReference type="ARBA" id="ARBA00022691"/>
    </source>
</evidence>
<dbReference type="Gene3D" id="3.40.1010.10">
    <property type="entry name" value="Cobalt-precorrin-4 Transmethylase, Domain 1"/>
    <property type="match status" value="1"/>
</dbReference>
<reference evidence="7" key="1">
    <citation type="submission" date="2020-09" db="EMBL/GenBank/DDBJ databases">
        <title>Pelobacter alkaliphilus sp. nov., a novel anaerobic arsenate-reducing bacterium from terrestrial mud volcano.</title>
        <authorList>
            <person name="Khomyakova M.A."/>
            <person name="Merkel A.Y."/>
            <person name="Slobodkin A.I."/>
        </authorList>
    </citation>
    <scope>NUCLEOTIDE SEQUENCE</scope>
    <source>
        <strain evidence="7">M08fum</strain>
    </source>
</reference>
<keyword evidence="8" id="KW-1185">Reference proteome</keyword>
<protein>
    <submittedName>
        <fullName evidence="7">Precorrin-6y C5,15-methyltransferase (Decarboxylating) subunit CbiE</fullName>
    </submittedName>
</protein>
<comment type="pathway">
    <text evidence="1">Cofactor biosynthesis; adenosylcobalamin biosynthesis.</text>
</comment>
<keyword evidence="5" id="KW-0949">S-adenosyl-L-methionine</keyword>
<proteinExistence type="predicted"/>
<dbReference type="SUPFAM" id="SSF53790">
    <property type="entry name" value="Tetrapyrrole methylase"/>
    <property type="match status" value="1"/>
</dbReference>
<evidence type="ECO:0000256" key="4">
    <source>
        <dbReference type="ARBA" id="ARBA00022679"/>
    </source>
</evidence>
<dbReference type="InterPro" id="IPR014777">
    <property type="entry name" value="4pyrrole_Mease_sub1"/>
</dbReference>
<keyword evidence="3" id="KW-0489">Methyltransferase</keyword>
<evidence type="ECO:0000256" key="3">
    <source>
        <dbReference type="ARBA" id="ARBA00022603"/>
    </source>
</evidence>
<comment type="caution">
    <text evidence="7">The sequence shown here is derived from an EMBL/GenBank/DDBJ whole genome shotgun (WGS) entry which is preliminary data.</text>
</comment>
<accession>A0A8J6UGJ2</accession>
<dbReference type="EMBL" id="JACWUN010000003">
    <property type="protein sequence ID" value="MBD1399853.1"/>
    <property type="molecule type" value="Genomic_DNA"/>
</dbReference>
<evidence type="ECO:0000313" key="8">
    <source>
        <dbReference type="Proteomes" id="UP000632828"/>
    </source>
</evidence>
<keyword evidence="4" id="KW-0808">Transferase</keyword>
<dbReference type="RefSeq" id="WP_191154118.1">
    <property type="nucleotide sequence ID" value="NZ_JACWUN010000003.1"/>
</dbReference>
<dbReference type="Proteomes" id="UP000632828">
    <property type="component" value="Unassembled WGS sequence"/>
</dbReference>
<sequence>MNQQPRIFIISMGPGSPELLTVRACQALETIDLAVGAPRLTGGLTIPCHEPVPLVSGTIAYIRNHPDQCIGVLVSGDAGFYSLSRAVVQAFGRESVTVIPGVSVVQAAFAAIAEPWQEARFFSAHGRQELDIAAIMASARFLLLCDHSHHPRTILERYSLLLEHFDLWVMSNLSLDNQMIVPVTRKTVIPEGPLSCVVGIKKEKEGQFDG</sequence>
<evidence type="ECO:0000313" key="7">
    <source>
        <dbReference type="EMBL" id="MBD1399853.1"/>
    </source>
</evidence>
<organism evidence="7 8">
    <name type="scientific">Pelovirga terrestris</name>
    <dbReference type="NCBI Taxonomy" id="2771352"/>
    <lineage>
        <taxon>Bacteria</taxon>
        <taxon>Pseudomonadati</taxon>
        <taxon>Thermodesulfobacteriota</taxon>
        <taxon>Desulfuromonadia</taxon>
        <taxon>Geobacterales</taxon>
        <taxon>Geobacteraceae</taxon>
        <taxon>Pelovirga</taxon>
    </lineage>
</organism>
<evidence type="ECO:0000256" key="2">
    <source>
        <dbReference type="ARBA" id="ARBA00022573"/>
    </source>
</evidence>
<dbReference type="InterPro" id="IPR035996">
    <property type="entry name" value="4pyrrol_Methylase_sf"/>
</dbReference>
<dbReference type="GO" id="GO:0009236">
    <property type="term" value="P:cobalamin biosynthetic process"/>
    <property type="evidence" value="ECO:0007669"/>
    <property type="project" value="UniProtKB-UniPathway"/>
</dbReference>
<dbReference type="PANTHER" id="PTHR43182:SF1">
    <property type="entry name" value="COBALT-PRECORRIN-7 C(5)-METHYLTRANSFERASE"/>
    <property type="match status" value="1"/>
</dbReference>
<dbReference type="InterPro" id="IPR012818">
    <property type="entry name" value="CbiE"/>
</dbReference>
<name>A0A8J6UGJ2_9BACT</name>
<dbReference type="GO" id="GO:0032259">
    <property type="term" value="P:methylation"/>
    <property type="evidence" value="ECO:0007669"/>
    <property type="project" value="UniProtKB-KW"/>
</dbReference>
<dbReference type="InterPro" id="IPR050714">
    <property type="entry name" value="Cobalamin_biosynth_MTase"/>
</dbReference>